<feature type="domain" description="Acyl-CoA dehydrogenase/oxidase N-terminal" evidence="2">
    <location>
        <begin position="6"/>
        <end position="117"/>
    </location>
</feature>
<feature type="domain" description="Acyl-CoA oxidase/dehydrogenase middle" evidence="1">
    <location>
        <begin position="123"/>
        <end position="185"/>
    </location>
</feature>
<sequence length="244" mass="26391">MDFTFSQEQAMLRDAVRRLMDACATPEVVRRLDRDQAYPYELYGAWVEQGLLRMPFPAEVGGLDGSVVDMAIIAEELSRKSFDLFTAYSCSIFCGLTLLRNGTPAQRSEWLPPLLDGSLRMSVAMSEPDAGSDLGAMRTTAVRQGGDWILNGRKVWATGAGARNNVINVYARTDPQATTARGCRCSWCRTTRPEWNCASSTCWAGGPWAPTRSCSTACACPMSGWSARSTTAGTACGPGCSLNG</sequence>
<proteinExistence type="predicted"/>
<evidence type="ECO:0000259" key="2">
    <source>
        <dbReference type="Pfam" id="PF02771"/>
    </source>
</evidence>
<keyword evidence="4" id="KW-1185">Reference proteome</keyword>
<dbReference type="EMBL" id="BAABFO010000006">
    <property type="protein sequence ID" value="GAA4329495.1"/>
    <property type="molecule type" value="Genomic_DNA"/>
</dbReference>
<dbReference type="InterPro" id="IPR009100">
    <property type="entry name" value="AcylCoA_DH/oxidase_NM_dom_sf"/>
</dbReference>
<protein>
    <recommendedName>
        <fullName evidence="5">Acyl-CoA dehydrogenase</fullName>
    </recommendedName>
</protein>
<name>A0ABP8GTI6_9BURK</name>
<dbReference type="PANTHER" id="PTHR43884">
    <property type="entry name" value="ACYL-COA DEHYDROGENASE"/>
    <property type="match status" value="1"/>
</dbReference>
<evidence type="ECO:0000259" key="1">
    <source>
        <dbReference type="Pfam" id="PF02770"/>
    </source>
</evidence>
<dbReference type="InterPro" id="IPR006091">
    <property type="entry name" value="Acyl-CoA_Oxase/DH_mid-dom"/>
</dbReference>
<evidence type="ECO:0008006" key="5">
    <source>
        <dbReference type="Google" id="ProtNLM"/>
    </source>
</evidence>
<dbReference type="InterPro" id="IPR013786">
    <property type="entry name" value="AcylCoA_DH/ox_N"/>
</dbReference>
<evidence type="ECO:0000313" key="3">
    <source>
        <dbReference type="EMBL" id="GAA4329495.1"/>
    </source>
</evidence>
<dbReference type="RefSeq" id="WP_345248167.1">
    <property type="nucleotide sequence ID" value="NZ_BAABFO010000006.1"/>
</dbReference>
<reference evidence="4" key="1">
    <citation type="journal article" date="2019" name="Int. J. Syst. Evol. Microbiol.">
        <title>The Global Catalogue of Microorganisms (GCM) 10K type strain sequencing project: providing services to taxonomists for standard genome sequencing and annotation.</title>
        <authorList>
            <consortium name="The Broad Institute Genomics Platform"/>
            <consortium name="The Broad Institute Genome Sequencing Center for Infectious Disease"/>
            <person name="Wu L."/>
            <person name="Ma J."/>
        </authorList>
    </citation>
    <scope>NUCLEOTIDE SEQUENCE [LARGE SCALE GENOMIC DNA]</scope>
    <source>
        <strain evidence="4">JCM 17666</strain>
    </source>
</reference>
<dbReference type="Gene3D" id="2.40.110.10">
    <property type="entry name" value="Butyryl-CoA Dehydrogenase, subunit A, domain 2"/>
    <property type="match status" value="1"/>
</dbReference>
<dbReference type="InterPro" id="IPR046373">
    <property type="entry name" value="Acyl-CoA_Oxase/DH_mid-dom_sf"/>
</dbReference>
<comment type="caution">
    <text evidence="3">The sequence shown here is derived from an EMBL/GenBank/DDBJ whole genome shotgun (WGS) entry which is preliminary data.</text>
</comment>
<dbReference type="Proteomes" id="UP001501671">
    <property type="component" value="Unassembled WGS sequence"/>
</dbReference>
<dbReference type="PANTHER" id="PTHR43884:SF12">
    <property type="entry name" value="ISOVALERYL-COA DEHYDROGENASE, MITOCHONDRIAL-RELATED"/>
    <property type="match status" value="1"/>
</dbReference>
<dbReference type="Pfam" id="PF02771">
    <property type="entry name" value="Acyl-CoA_dh_N"/>
    <property type="match status" value="1"/>
</dbReference>
<gene>
    <name evidence="3" type="ORF">GCM10023144_16360</name>
</gene>
<dbReference type="SUPFAM" id="SSF56645">
    <property type="entry name" value="Acyl-CoA dehydrogenase NM domain-like"/>
    <property type="match status" value="1"/>
</dbReference>
<dbReference type="PROSITE" id="PS00072">
    <property type="entry name" value="ACYL_COA_DH_1"/>
    <property type="match status" value="1"/>
</dbReference>
<dbReference type="Gene3D" id="1.10.540.10">
    <property type="entry name" value="Acyl-CoA dehydrogenase/oxidase, N-terminal domain"/>
    <property type="match status" value="1"/>
</dbReference>
<organism evidence="3 4">
    <name type="scientific">Pigmentiphaga soli</name>
    <dbReference type="NCBI Taxonomy" id="1007095"/>
    <lineage>
        <taxon>Bacteria</taxon>
        <taxon>Pseudomonadati</taxon>
        <taxon>Pseudomonadota</taxon>
        <taxon>Betaproteobacteria</taxon>
        <taxon>Burkholderiales</taxon>
        <taxon>Alcaligenaceae</taxon>
        <taxon>Pigmentiphaga</taxon>
    </lineage>
</organism>
<evidence type="ECO:0000313" key="4">
    <source>
        <dbReference type="Proteomes" id="UP001501671"/>
    </source>
</evidence>
<accession>A0ABP8GTI6</accession>
<dbReference type="InterPro" id="IPR037069">
    <property type="entry name" value="AcylCoA_DH/ox_N_sf"/>
</dbReference>
<dbReference type="Pfam" id="PF02770">
    <property type="entry name" value="Acyl-CoA_dh_M"/>
    <property type="match status" value="1"/>
</dbReference>
<dbReference type="InterPro" id="IPR006089">
    <property type="entry name" value="Acyl-CoA_DH_CS"/>
</dbReference>